<accession>A0A845V205</accession>
<evidence type="ECO:0000313" key="4">
    <source>
        <dbReference type="Proteomes" id="UP000484885"/>
    </source>
</evidence>
<reference evidence="3 4" key="1">
    <citation type="submission" date="2020-02" db="EMBL/GenBank/DDBJ databases">
        <authorList>
            <person name="Zhang X.-Y."/>
        </authorList>
    </citation>
    <scope>NUCLEOTIDE SEQUENCE [LARGE SCALE GENOMIC DNA]</scope>
    <source>
        <strain evidence="3 4">C33</strain>
    </source>
</reference>
<dbReference type="RefSeq" id="WP_164210696.1">
    <property type="nucleotide sequence ID" value="NZ_JAAGSC010000039.1"/>
</dbReference>
<dbReference type="PANTHER" id="PTHR19328:SF75">
    <property type="entry name" value="ALDOSE SUGAR DEHYDROGENASE YLII"/>
    <property type="match status" value="1"/>
</dbReference>
<name>A0A845V205_9GAMM</name>
<keyword evidence="1" id="KW-0732">Signal</keyword>
<protein>
    <recommendedName>
        <fullName evidence="2">Glucose/Sorbosone dehydrogenase domain-containing protein</fullName>
    </recommendedName>
</protein>
<dbReference type="InterPro" id="IPR011042">
    <property type="entry name" value="6-blade_b-propeller_TolB-like"/>
</dbReference>
<evidence type="ECO:0000313" key="3">
    <source>
        <dbReference type="EMBL" id="NDY95296.1"/>
    </source>
</evidence>
<feature type="signal peptide" evidence="1">
    <location>
        <begin position="1"/>
        <end position="24"/>
    </location>
</feature>
<proteinExistence type="predicted"/>
<evidence type="ECO:0000259" key="2">
    <source>
        <dbReference type="Pfam" id="PF07995"/>
    </source>
</evidence>
<dbReference type="InterPro" id="IPR011041">
    <property type="entry name" value="Quinoprot_gluc/sorb_DH_b-prop"/>
</dbReference>
<feature type="domain" description="Glucose/Sorbosone dehydrogenase" evidence="2">
    <location>
        <begin position="365"/>
        <end position="534"/>
    </location>
</feature>
<dbReference type="PANTHER" id="PTHR19328">
    <property type="entry name" value="HEDGEHOG-INTERACTING PROTEIN"/>
    <property type="match status" value="1"/>
</dbReference>
<dbReference type="AlphaFoldDB" id="A0A845V205"/>
<dbReference type="Pfam" id="PF07995">
    <property type="entry name" value="GSDH"/>
    <property type="match status" value="2"/>
</dbReference>
<feature type="chain" id="PRO_5032591287" description="Glucose/Sorbosone dehydrogenase domain-containing protein" evidence="1">
    <location>
        <begin position="25"/>
        <end position="554"/>
    </location>
</feature>
<sequence>MNPKRAIGSLLTATLTLAAVGAFAGEPSGCTSLDAVAVTSAVDFSSDIQPIFHAQCTSCHQPDSSGDLNLLPGAAWDSLVEQPSTRNPGELLVDPFAPERSVLFHSVNCDDPGGPFFRMGSLSMQEQGLIRDWINQGAHREPFVPAVPADVALREVFPADSFANALGLVNAGDGSERLFVVRQNGVIETFARDGSVSDFMTVPSPVSSGGERGLLGLAFHPDFGSNGRFFLNYTAGTEHPSGAATGDTVIAEFQVDPDTGEADPASEQVLMTISQDFSNHNGGQIKFGPDGYLYIGMGDGGSGGDPCDRAQTLDPGQISTEGDCKNDSSVALLGKMLRIDIDNTTPAGSNSLCAAAPDGSAPYAVPDDNPFLGQPACAEVWALGLRNPWRWSFDRQTGDLWIGDVGQNRWEEVSYQPATEPAGANFGWRRCEGPYVYPAQTPPERCAFDHRFPVLSYTTSNNPECSVTGGYRYRGPIHSLQGAYVYGDYCSGRIWLAWQTGPDQFETLEFSVEGVDLRSFGEDENGNLYVVRDGGIWRFIGDEIFGDRFEEGEE</sequence>
<organism evidence="3 4">
    <name type="scientific">Wenzhouxiangella limi</name>
    <dbReference type="NCBI Taxonomy" id="2707351"/>
    <lineage>
        <taxon>Bacteria</taxon>
        <taxon>Pseudomonadati</taxon>
        <taxon>Pseudomonadota</taxon>
        <taxon>Gammaproteobacteria</taxon>
        <taxon>Chromatiales</taxon>
        <taxon>Wenzhouxiangellaceae</taxon>
        <taxon>Wenzhouxiangella</taxon>
    </lineage>
</organism>
<evidence type="ECO:0000256" key="1">
    <source>
        <dbReference type="SAM" id="SignalP"/>
    </source>
</evidence>
<dbReference type="Proteomes" id="UP000484885">
    <property type="component" value="Unassembled WGS sequence"/>
</dbReference>
<feature type="domain" description="Glucose/Sorbosone dehydrogenase" evidence="2">
    <location>
        <begin position="170"/>
        <end position="313"/>
    </location>
</feature>
<dbReference type="EMBL" id="JAAGSC010000039">
    <property type="protein sequence ID" value="NDY95296.1"/>
    <property type="molecule type" value="Genomic_DNA"/>
</dbReference>
<dbReference type="SUPFAM" id="SSF50952">
    <property type="entry name" value="Soluble quinoprotein glucose dehydrogenase"/>
    <property type="match status" value="1"/>
</dbReference>
<keyword evidence="4" id="KW-1185">Reference proteome</keyword>
<gene>
    <name evidence="3" type="ORF">G3I74_06095</name>
</gene>
<dbReference type="InterPro" id="IPR012938">
    <property type="entry name" value="Glc/Sorbosone_DH"/>
</dbReference>
<comment type="caution">
    <text evidence="3">The sequence shown here is derived from an EMBL/GenBank/DDBJ whole genome shotgun (WGS) entry which is preliminary data.</text>
</comment>
<dbReference type="Gene3D" id="2.120.10.30">
    <property type="entry name" value="TolB, C-terminal domain"/>
    <property type="match status" value="1"/>
</dbReference>